<feature type="domain" description="HTH TFE/IIEalpha-type" evidence="5">
    <location>
        <begin position="1"/>
        <end position="81"/>
    </location>
</feature>
<evidence type="ECO:0000256" key="1">
    <source>
        <dbReference type="ARBA" id="ARBA00023015"/>
    </source>
</evidence>
<dbReference type="GeneID" id="14551171"/>
<dbReference type="InterPro" id="IPR002853">
    <property type="entry name" value="TFIIE_asu"/>
</dbReference>
<dbReference type="InterPro" id="IPR016481">
    <property type="entry name" value="TF_E_archaea"/>
</dbReference>
<dbReference type="EMBL" id="CP013695">
    <property type="protein sequence ID" value="ALU31766.1"/>
    <property type="molecule type" value="Genomic_DNA"/>
</dbReference>
<comment type="similarity">
    <text evidence="4">Belongs to the TFE family.</text>
</comment>
<dbReference type="GO" id="GO:0006355">
    <property type="term" value="P:regulation of DNA-templated transcription"/>
    <property type="evidence" value="ECO:0007669"/>
    <property type="project" value="InterPro"/>
</dbReference>
<dbReference type="OrthoDB" id="5935at2157"/>
<dbReference type="InterPro" id="IPR017919">
    <property type="entry name" value="TFIIE/TFIIEa_HTH"/>
</dbReference>
<dbReference type="PROSITE" id="PS51344">
    <property type="entry name" value="HTH_TFE_IIE"/>
    <property type="match status" value="1"/>
</dbReference>
<comment type="subunit">
    <text evidence="4">Monomer. Interaction with RNA polymerase subunits RpoF and RpoE is necessary for Tfe stimulatory transcription activity. Able to interact with Tbp and RNA polymerase in the absence of DNA promoter. Interacts both with the preinitiation and elongation complexes.</text>
</comment>
<dbReference type="SUPFAM" id="SSF46785">
    <property type="entry name" value="Winged helix' DNA-binding domain"/>
    <property type="match status" value="1"/>
</dbReference>
<comment type="domain">
    <text evidence="4">The winged helix domain is involved in binding to DNA in the preinitiation complex.</text>
</comment>
<name>A0A0U3H267_9CREN</name>
<dbReference type="PANTHER" id="PTHR13097">
    <property type="entry name" value="TRANSCRIPTION INITIATION FACTOR IIE, ALPHA SUBUNIT"/>
    <property type="match status" value="1"/>
</dbReference>
<keyword evidence="2 4" id="KW-0238">DNA-binding</keyword>
<dbReference type="InterPro" id="IPR039997">
    <property type="entry name" value="TFE"/>
</dbReference>
<dbReference type="GO" id="GO:0003677">
    <property type="term" value="F:DNA binding"/>
    <property type="evidence" value="ECO:0007669"/>
    <property type="project" value="UniProtKB-KW"/>
</dbReference>
<keyword evidence="1 4" id="KW-0805">Transcription regulation</keyword>
<dbReference type="Pfam" id="PF02002">
    <property type="entry name" value="TFIIE_alpha"/>
    <property type="match status" value="1"/>
</dbReference>
<dbReference type="PIRSF" id="PIRSF006373">
    <property type="entry name" value="TF_E_archaea"/>
    <property type="match status" value="1"/>
</dbReference>
<dbReference type="InterPro" id="IPR024550">
    <property type="entry name" value="TFIIEa/SarR/Rpc3_HTH_dom"/>
</dbReference>
<dbReference type="GO" id="GO:0006367">
    <property type="term" value="P:transcription initiation at RNA polymerase II promoter"/>
    <property type="evidence" value="ECO:0007669"/>
    <property type="project" value="InterPro"/>
</dbReference>
<evidence type="ECO:0000256" key="2">
    <source>
        <dbReference type="ARBA" id="ARBA00023125"/>
    </source>
</evidence>
<evidence type="ECO:0000313" key="6">
    <source>
        <dbReference type="EMBL" id="ALU29040.1"/>
    </source>
</evidence>
<dbReference type="Proteomes" id="UP000065473">
    <property type="component" value="Chromosome"/>
</dbReference>
<dbReference type="AlphaFoldDB" id="A0A0U3H267"/>
<comment type="function">
    <text evidence="4">Transcription factor that plays a role in the activation of archaeal genes transcribed by RNA polymerase. Facilitates transcription initiation by enhancing TATA-box recognition by TATA-box-binding protein (Tbp), and transcription factor B (Tfb) and RNA polymerase recruitment. Not absolutely required for transcription in vitro, but particularly important in cases where Tbp or Tfb function is not optimal. It dynamically alters the nucleic acid-binding properties of RNA polymerases by stabilizing the initiation complex and destabilizing elongation complexes. Seems to translocate with the RNA polymerase following initiation and acts by binding to the non template strand of the transcription bubble in elongation complexes.</text>
</comment>
<dbReference type="InterPro" id="IPR036390">
    <property type="entry name" value="WH_DNA-bd_sf"/>
</dbReference>
<evidence type="ECO:0000313" key="9">
    <source>
        <dbReference type="Proteomes" id="UP000065473"/>
    </source>
</evidence>
<dbReference type="EMBL" id="CP013694">
    <property type="protein sequence ID" value="ALU29040.1"/>
    <property type="molecule type" value="Genomic_DNA"/>
</dbReference>
<sequence>MLNLAKELVGDEALGLLKYLIGKKSEITDEEIAKELNTKPNEVRKYLYLLSDHGLVTYRKTKDKDSNLYIYYWKVNVNQINEILLSRKRLILEKLRNRYEQEKDGLFYFCPQDNIKYSFDDAIENEFKCLKCGTSLSQYDSEKARSFLEQKIKQIEEEINKEIRRESSKSY</sequence>
<accession>A0A0U3H267</accession>
<keyword evidence="3 4" id="KW-0804">Transcription</keyword>
<dbReference type="RefSeq" id="WP_015385468.1">
    <property type="nucleotide sequence ID" value="NZ_BHWZ01000001.1"/>
</dbReference>
<proteinExistence type="inferred from homology"/>
<gene>
    <name evidence="4" type="primary">tfe</name>
    <name evidence="6" type="ORF">ATY89_03140</name>
    <name evidence="7" type="ORF">ATZ20_06165</name>
</gene>
<protein>
    <recommendedName>
        <fullName evidence="4">Transcription factor E</fullName>
        <shortName evidence="4">TFE</shortName>
    </recommendedName>
    <alternativeName>
        <fullName evidence="4">TFIIE subunit alpha homolog</fullName>
    </alternativeName>
    <alternativeName>
        <fullName evidence="4">Transcription initiation factor TFIIE</fullName>
    </alternativeName>
</protein>
<dbReference type="Proteomes" id="UP000060043">
    <property type="component" value="Chromosome"/>
</dbReference>
<dbReference type="PANTHER" id="PTHR13097:SF7">
    <property type="entry name" value="GENERAL TRANSCRIPTION FACTOR IIE SUBUNIT 1"/>
    <property type="match status" value="1"/>
</dbReference>
<evidence type="ECO:0000256" key="4">
    <source>
        <dbReference type="HAMAP-Rule" id="MF_01909"/>
    </source>
</evidence>
<dbReference type="Gene3D" id="1.10.10.10">
    <property type="entry name" value="Winged helix-like DNA-binding domain superfamily/Winged helix DNA-binding domain"/>
    <property type="match status" value="1"/>
</dbReference>
<dbReference type="InterPro" id="IPR036388">
    <property type="entry name" value="WH-like_DNA-bd_sf"/>
</dbReference>
<evidence type="ECO:0000259" key="5">
    <source>
        <dbReference type="PROSITE" id="PS51344"/>
    </source>
</evidence>
<dbReference type="STRING" id="1435377.SUSAZ_02940"/>
<dbReference type="PaxDb" id="1435377-SUSAZ_02940"/>
<dbReference type="SMART" id="SM00531">
    <property type="entry name" value="TFIIE"/>
    <property type="match status" value="1"/>
</dbReference>
<evidence type="ECO:0000313" key="7">
    <source>
        <dbReference type="EMBL" id="ALU31766.1"/>
    </source>
</evidence>
<evidence type="ECO:0000313" key="8">
    <source>
        <dbReference type="Proteomes" id="UP000060043"/>
    </source>
</evidence>
<reference evidence="8 9" key="1">
    <citation type="submission" date="2015-12" db="EMBL/GenBank/DDBJ databases">
        <title>A stable core within a dynamic pangenome in Sulfolobus acidocaldarius.</title>
        <authorList>
            <person name="Anderson R."/>
            <person name="Kouris A."/>
            <person name="Seward C."/>
            <person name="Campbell K."/>
            <person name="Whitaker R."/>
        </authorList>
    </citation>
    <scope>NUCLEOTIDE SEQUENCE [LARGE SCALE GENOMIC DNA]</scope>
    <source>
        <strain evidence="6 9">GG12-C01-09</strain>
        <strain evidence="7 8">NG05B_CO5_07</strain>
    </source>
</reference>
<evidence type="ECO:0000256" key="3">
    <source>
        <dbReference type="ARBA" id="ARBA00023163"/>
    </source>
</evidence>
<organism evidence="6 9">
    <name type="scientific">Sulfolobus acidocaldarius</name>
    <dbReference type="NCBI Taxonomy" id="2285"/>
    <lineage>
        <taxon>Archaea</taxon>
        <taxon>Thermoproteota</taxon>
        <taxon>Thermoprotei</taxon>
        <taxon>Sulfolobales</taxon>
        <taxon>Sulfolobaceae</taxon>
        <taxon>Sulfolobus</taxon>
    </lineage>
</organism>
<dbReference type="SMR" id="A0A0U3H267"/>
<dbReference type="HAMAP" id="MF_01909">
    <property type="entry name" value="TFE_arch"/>
    <property type="match status" value="1"/>
</dbReference>